<dbReference type="AlphaFoldDB" id="A0A267MPN9"/>
<dbReference type="Gene3D" id="3.40.50.150">
    <property type="entry name" value="Vaccinia Virus protein VP39"/>
    <property type="match status" value="1"/>
</dbReference>
<feature type="domain" description="Methyltransferase type 11" evidence="1">
    <location>
        <begin position="40"/>
        <end position="137"/>
    </location>
</feature>
<comment type="caution">
    <text evidence="2">The sequence shown here is derived from an EMBL/GenBank/DDBJ whole genome shotgun (WGS) entry which is preliminary data.</text>
</comment>
<dbReference type="SUPFAM" id="SSF53335">
    <property type="entry name" value="S-adenosyl-L-methionine-dependent methyltransferases"/>
    <property type="match status" value="1"/>
</dbReference>
<dbReference type="Proteomes" id="UP000216024">
    <property type="component" value="Unassembled WGS sequence"/>
</dbReference>
<name>A0A267MPN9_9FIRM</name>
<sequence>MHKFQPKNKSKLDNEWRRENLPPQGTLEKLGLVADDTVADVGCGIGYFTVPAAQIVNEENSVYALDISEEMLAEVIKRGEDAKITNIHTIQTSEYDLKIPDESVSFALLANIVHEVEDKEKFLREVSRILKPKGKVAVIEWEKKETKIGPPIDHRISKEEVGQLCNDLGLHMKEELEFAQCFYGLVVVKK</sequence>
<keyword evidence="3" id="KW-1185">Reference proteome</keyword>
<keyword evidence="2" id="KW-0808">Transferase</keyword>
<dbReference type="OrthoDB" id="9784101at2"/>
<gene>
    <name evidence="2" type="ORF">CCE28_03895</name>
</gene>
<dbReference type="InterPro" id="IPR050508">
    <property type="entry name" value="Methyltransf_Superfamily"/>
</dbReference>
<evidence type="ECO:0000259" key="1">
    <source>
        <dbReference type="Pfam" id="PF08241"/>
    </source>
</evidence>
<evidence type="ECO:0000313" key="3">
    <source>
        <dbReference type="Proteomes" id="UP000216024"/>
    </source>
</evidence>
<dbReference type="GO" id="GO:0008757">
    <property type="term" value="F:S-adenosylmethionine-dependent methyltransferase activity"/>
    <property type="evidence" value="ECO:0007669"/>
    <property type="project" value="InterPro"/>
</dbReference>
<accession>A0A267MPN9</accession>
<dbReference type="RefSeq" id="WP_095131170.1">
    <property type="nucleotide sequence ID" value="NZ_NIBG01000002.1"/>
</dbReference>
<keyword evidence="2" id="KW-0489">Methyltransferase</keyword>
<proteinExistence type="predicted"/>
<dbReference type="InterPro" id="IPR013216">
    <property type="entry name" value="Methyltransf_11"/>
</dbReference>
<dbReference type="InterPro" id="IPR029063">
    <property type="entry name" value="SAM-dependent_MTases_sf"/>
</dbReference>
<dbReference type="CDD" id="cd02440">
    <property type="entry name" value="AdoMet_MTases"/>
    <property type="match status" value="1"/>
</dbReference>
<dbReference type="GO" id="GO:0032259">
    <property type="term" value="P:methylation"/>
    <property type="evidence" value="ECO:0007669"/>
    <property type="project" value="UniProtKB-KW"/>
</dbReference>
<evidence type="ECO:0000313" key="2">
    <source>
        <dbReference type="EMBL" id="PAB60690.1"/>
    </source>
</evidence>
<reference evidence="2 3" key="1">
    <citation type="submission" date="2017-06" db="EMBL/GenBank/DDBJ databases">
        <title>Draft genome sequence of anaerobic fermentative bacterium Anaeromicrobium sediminis DY2726D isolated from West Pacific Ocean sediments.</title>
        <authorList>
            <person name="Zeng X."/>
        </authorList>
    </citation>
    <scope>NUCLEOTIDE SEQUENCE [LARGE SCALE GENOMIC DNA]</scope>
    <source>
        <strain evidence="2 3">DY2726D</strain>
    </source>
</reference>
<dbReference type="EMBL" id="NIBG01000002">
    <property type="protein sequence ID" value="PAB60690.1"/>
    <property type="molecule type" value="Genomic_DNA"/>
</dbReference>
<dbReference type="Pfam" id="PF08241">
    <property type="entry name" value="Methyltransf_11"/>
    <property type="match status" value="1"/>
</dbReference>
<dbReference type="PANTHER" id="PTHR42912:SF93">
    <property type="entry name" value="N6-ADENOSINE-METHYLTRANSFERASE TMT1A"/>
    <property type="match status" value="1"/>
</dbReference>
<organism evidence="2 3">
    <name type="scientific">Anaeromicrobium sediminis</name>
    <dbReference type="NCBI Taxonomy" id="1478221"/>
    <lineage>
        <taxon>Bacteria</taxon>
        <taxon>Bacillati</taxon>
        <taxon>Bacillota</taxon>
        <taxon>Clostridia</taxon>
        <taxon>Peptostreptococcales</taxon>
        <taxon>Thermotaleaceae</taxon>
        <taxon>Anaeromicrobium</taxon>
    </lineage>
</organism>
<dbReference type="PANTHER" id="PTHR42912">
    <property type="entry name" value="METHYLTRANSFERASE"/>
    <property type="match status" value="1"/>
</dbReference>
<protein>
    <submittedName>
        <fullName evidence="2">Methyltransferase</fullName>
    </submittedName>
</protein>